<dbReference type="RefSeq" id="XP_014534806.1">
    <property type="nucleotide sequence ID" value="XM_014679320.1"/>
</dbReference>
<organism evidence="2 3">
    <name type="scientific">Penicillium digitatum</name>
    <name type="common">Green mold</name>
    <dbReference type="NCBI Taxonomy" id="36651"/>
    <lineage>
        <taxon>Eukaryota</taxon>
        <taxon>Fungi</taxon>
        <taxon>Dikarya</taxon>
        <taxon>Ascomycota</taxon>
        <taxon>Pezizomycotina</taxon>
        <taxon>Eurotiomycetes</taxon>
        <taxon>Eurotiomycetidae</taxon>
        <taxon>Eurotiales</taxon>
        <taxon>Aspergillaceae</taxon>
        <taxon>Penicillium</taxon>
    </lineage>
</organism>
<keyword evidence="1" id="KW-0732">Signal</keyword>
<evidence type="ECO:0000313" key="2">
    <source>
        <dbReference type="EMBL" id="QQK46178.1"/>
    </source>
</evidence>
<evidence type="ECO:0000313" key="3">
    <source>
        <dbReference type="Proteomes" id="UP000595662"/>
    </source>
</evidence>
<name>A0A7T6XRN8_PENDI</name>
<dbReference type="Proteomes" id="UP000595662">
    <property type="component" value="Chromosome 4"/>
</dbReference>
<dbReference type="AlphaFoldDB" id="A0A7T6XRN8"/>
<feature type="signal peptide" evidence="1">
    <location>
        <begin position="1"/>
        <end position="21"/>
    </location>
</feature>
<sequence>MHLKAVILVAGCLAAEGLVVAAPGKDPGIFLKIDSLGLNSNAISVKRSEADTEAALGNYKVFSSYEDAKEKRSEADTEAALGNYKVFSSYEDAKEKRSEADTEAALGNYKVFSNYEQKEKRV</sequence>
<proteinExistence type="predicted"/>
<accession>A0A7T6XRN8</accession>
<protein>
    <recommendedName>
        <fullName evidence="4">Inhibitor I9 domain-containing protein</fullName>
    </recommendedName>
</protein>
<dbReference type="KEGG" id="pdp:PDIP_45160"/>
<reference evidence="2 3" key="1">
    <citation type="submission" date="2020-08" db="EMBL/GenBank/DDBJ databases">
        <title>The completed genome sequence of the pathogenic ascomycete fungus Penicillium digitatum.</title>
        <authorList>
            <person name="Wang M."/>
        </authorList>
    </citation>
    <scope>NUCLEOTIDE SEQUENCE [LARGE SCALE GENOMIC DNA]</scope>
    <source>
        <strain evidence="2 3">PdW03</strain>
    </source>
</reference>
<dbReference type="EMBL" id="CP060777">
    <property type="protein sequence ID" value="QQK46178.1"/>
    <property type="molecule type" value="Genomic_DNA"/>
</dbReference>
<dbReference type="VEuPathDB" id="FungiDB:PDIP_45160"/>
<evidence type="ECO:0008006" key="4">
    <source>
        <dbReference type="Google" id="ProtNLM"/>
    </source>
</evidence>
<feature type="chain" id="PRO_5031348551" description="Inhibitor I9 domain-containing protein" evidence="1">
    <location>
        <begin position="22"/>
        <end position="122"/>
    </location>
</feature>
<gene>
    <name evidence="2" type="ORF">Pdw03_1076</name>
</gene>
<evidence type="ECO:0000256" key="1">
    <source>
        <dbReference type="SAM" id="SignalP"/>
    </source>
</evidence>
<dbReference type="GeneID" id="26232834"/>